<dbReference type="GO" id="GO:0003824">
    <property type="term" value="F:catalytic activity"/>
    <property type="evidence" value="ECO:0007669"/>
    <property type="project" value="InterPro"/>
</dbReference>
<organism evidence="3 4">
    <name type="scientific">Janibacter hoylei PVAS-1</name>
    <dbReference type="NCBI Taxonomy" id="1210046"/>
    <lineage>
        <taxon>Bacteria</taxon>
        <taxon>Bacillati</taxon>
        <taxon>Actinomycetota</taxon>
        <taxon>Actinomycetes</taxon>
        <taxon>Micrococcales</taxon>
        <taxon>Intrasporangiaceae</taxon>
        <taxon>Janibacter</taxon>
    </lineage>
</organism>
<comment type="caution">
    <text evidence="3">The sequence shown here is derived from an EMBL/GenBank/DDBJ whole genome shotgun (WGS) entry which is preliminary data.</text>
</comment>
<feature type="domain" description="MOSC" evidence="2">
    <location>
        <begin position="174"/>
        <end position="313"/>
    </location>
</feature>
<protein>
    <recommendedName>
        <fullName evidence="2">MOSC domain-containing protein</fullName>
    </recommendedName>
</protein>
<dbReference type="Proteomes" id="UP000288711">
    <property type="component" value="Unassembled WGS sequence"/>
</dbReference>
<gene>
    <name evidence="3" type="ORF">CWN80_08065</name>
</gene>
<dbReference type="EMBL" id="PIPF01000007">
    <property type="protein sequence ID" value="RWU83700.1"/>
    <property type="molecule type" value="Genomic_DNA"/>
</dbReference>
<reference evidence="3 4" key="1">
    <citation type="journal article" date="2009" name="Int. J. Syst. Evol. Microbiol.">
        <title>Janibacter hoylei sp. nov., Bacillus isronensis sp. nov. and Bacillus aryabhattai sp. nov., isolated from cryotubes used for collecting air from the upper atmosphere.</title>
        <authorList>
            <person name="Shivaji S."/>
            <person name="Chaturvedi P."/>
            <person name="Begum Z."/>
            <person name="Pindi P.K."/>
            <person name="Manorama R."/>
            <person name="Padmanaban D.A."/>
            <person name="Shouche Y.S."/>
            <person name="Pawar S."/>
            <person name="Vaishampayan P."/>
            <person name="Dutt C.B."/>
            <person name="Datta G.N."/>
            <person name="Manchanda R.K."/>
            <person name="Rao U.R."/>
            <person name="Bhargava P.M."/>
            <person name="Narlikar J.V."/>
        </authorList>
    </citation>
    <scope>NUCLEOTIDE SEQUENCE [LARGE SCALE GENOMIC DNA]</scope>
    <source>
        <strain evidence="3 4">PVAS-1</strain>
    </source>
</reference>
<dbReference type="InterPro" id="IPR005302">
    <property type="entry name" value="MoCF_Sase_C"/>
</dbReference>
<evidence type="ECO:0000256" key="1">
    <source>
        <dbReference type="SAM" id="MobiDB-lite"/>
    </source>
</evidence>
<feature type="region of interest" description="Disordered" evidence="1">
    <location>
        <begin position="1"/>
        <end position="67"/>
    </location>
</feature>
<dbReference type="Pfam" id="PF03473">
    <property type="entry name" value="MOSC"/>
    <property type="match status" value="1"/>
</dbReference>
<dbReference type="PROSITE" id="PS51340">
    <property type="entry name" value="MOSC"/>
    <property type="match status" value="1"/>
</dbReference>
<feature type="compositionally biased region" description="Basic residues" evidence="1">
    <location>
        <begin position="14"/>
        <end position="24"/>
    </location>
</feature>
<dbReference type="InterPro" id="IPR011037">
    <property type="entry name" value="Pyrv_Knase-like_insert_dom_sf"/>
</dbReference>
<dbReference type="GO" id="GO:0030170">
    <property type="term" value="F:pyridoxal phosphate binding"/>
    <property type="evidence" value="ECO:0007669"/>
    <property type="project" value="InterPro"/>
</dbReference>
<dbReference type="InterPro" id="IPR005303">
    <property type="entry name" value="MOCOS_middle"/>
</dbReference>
<accession>A0A444B5M8</accession>
<dbReference type="Pfam" id="PF03476">
    <property type="entry name" value="MOSC_N"/>
    <property type="match status" value="1"/>
</dbReference>
<dbReference type="GO" id="GO:0030151">
    <property type="term" value="F:molybdenum ion binding"/>
    <property type="evidence" value="ECO:0007669"/>
    <property type="project" value="InterPro"/>
</dbReference>
<evidence type="ECO:0000313" key="3">
    <source>
        <dbReference type="EMBL" id="RWU83700.1"/>
    </source>
</evidence>
<keyword evidence="4" id="KW-1185">Reference proteome</keyword>
<evidence type="ECO:0000313" key="4">
    <source>
        <dbReference type="Proteomes" id="UP000288711"/>
    </source>
</evidence>
<feature type="compositionally biased region" description="Basic and acidic residues" evidence="1">
    <location>
        <begin position="35"/>
        <end position="47"/>
    </location>
</feature>
<sequence>MDRRPPPDPLVPRWTHRHRQRRPALRTTPHPCPRPRPDRHGPRRDLARLATPPRPRPPRSGVLARPEHGSLTGVHLTRIGLTPLKGARHTDLDRVHLDPTGPRGDRLYCLLETGRDRVLRTVDNPTMVLVTAAWDGADLTVTTPGEGTVTAAPLPTGEVRTCSYWDRAARLEVMTSPHADQLSAHLGRHVRLARIRTAGEVVYGGSVTLVTTGALRRLCEAQDSRFRATFTVAAEQDPEPGTFLQVGGATVRVRGPVPRCRVVDINPDTAALDTRHLHTIAGQGRAERDVPFGIDADVVTPGEARLGDAVTPVPSPG</sequence>
<dbReference type="SUPFAM" id="SSF50800">
    <property type="entry name" value="PK beta-barrel domain-like"/>
    <property type="match status" value="1"/>
</dbReference>
<dbReference type="AlphaFoldDB" id="A0A444B5M8"/>
<evidence type="ECO:0000259" key="2">
    <source>
        <dbReference type="PROSITE" id="PS51340"/>
    </source>
</evidence>
<name>A0A444B5M8_9MICO</name>
<proteinExistence type="predicted"/>